<dbReference type="Gramene" id="OMO82823">
    <property type="protein sequence ID" value="OMO82823"/>
    <property type="gene ID" value="CCACVL1_11747"/>
</dbReference>
<reference evidence="2 3" key="1">
    <citation type="submission" date="2013-09" db="EMBL/GenBank/DDBJ databases">
        <title>Corchorus capsularis genome sequencing.</title>
        <authorList>
            <person name="Alam M."/>
            <person name="Haque M.S."/>
            <person name="Islam M.S."/>
            <person name="Emdad E.M."/>
            <person name="Islam M.M."/>
            <person name="Ahmed B."/>
            <person name="Halim A."/>
            <person name="Hossen Q.M.M."/>
            <person name="Hossain M.Z."/>
            <person name="Ahmed R."/>
            <person name="Khan M.M."/>
            <person name="Islam R."/>
            <person name="Rashid M.M."/>
            <person name="Khan S.A."/>
            <person name="Rahman M.S."/>
            <person name="Alam M."/>
        </authorList>
    </citation>
    <scope>NUCLEOTIDE SEQUENCE [LARGE SCALE GENOMIC DNA]</scope>
    <source>
        <strain evidence="3">cv. CVL-1</strain>
        <tissue evidence="2">Whole seedling</tissue>
    </source>
</reference>
<feature type="region of interest" description="Disordered" evidence="1">
    <location>
        <begin position="1"/>
        <end position="31"/>
    </location>
</feature>
<accession>A0A1R3IJT7</accession>
<dbReference type="OrthoDB" id="551907at2759"/>
<gene>
    <name evidence="2" type="ORF">CCACVL1_11747</name>
</gene>
<dbReference type="Proteomes" id="UP000188268">
    <property type="component" value="Unassembled WGS sequence"/>
</dbReference>
<protein>
    <submittedName>
        <fullName evidence="2">Uncharacterized protein</fullName>
    </submittedName>
</protein>
<keyword evidence="3" id="KW-1185">Reference proteome</keyword>
<comment type="caution">
    <text evidence="2">The sequence shown here is derived from an EMBL/GenBank/DDBJ whole genome shotgun (WGS) entry which is preliminary data.</text>
</comment>
<evidence type="ECO:0000313" key="2">
    <source>
        <dbReference type="EMBL" id="OMO82823.1"/>
    </source>
</evidence>
<proteinExistence type="predicted"/>
<sequence length="267" mass="30851">MMKKMNLNMDEDDQEGTDDERKTSASSSNSIVDQEVLNNRELLGNVDYISQNLWHQSMLHHDQRISSEFSDISWSSFRGNRMSDHLTRFINSRSSDMSQVFGSNMNSNNFIFNVQQPVRKMEEFQDKLQFQDNCVQAKMQPMVMNHQSSANYKWLLGKEAERQRIGAKRKGMDHIEELDLSLSLKLRQDQVRRKIITSNIDEEEEVGNYNNLSLSLSSSSPSKSTEEMYSVNLNMVSKSSKLKEDDNKYSTMNNYLKLASTGLDLTI</sequence>
<dbReference type="STRING" id="210143.A0A1R3IJT7"/>
<dbReference type="AlphaFoldDB" id="A0A1R3IJT7"/>
<dbReference type="EMBL" id="AWWV01009947">
    <property type="protein sequence ID" value="OMO82823.1"/>
    <property type="molecule type" value="Genomic_DNA"/>
</dbReference>
<evidence type="ECO:0000256" key="1">
    <source>
        <dbReference type="SAM" id="MobiDB-lite"/>
    </source>
</evidence>
<organism evidence="2 3">
    <name type="scientific">Corchorus capsularis</name>
    <name type="common">Jute</name>
    <dbReference type="NCBI Taxonomy" id="210143"/>
    <lineage>
        <taxon>Eukaryota</taxon>
        <taxon>Viridiplantae</taxon>
        <taxon>Streptophyta</taxon>
        <taxon>Embryophyta</taxon>
        <taxon>Tracheophyta</taxon>
        <taxon>Spermatophyta</taxon>
        <taxon>Magnoliopsida</taxon>
        <taxon>eudicotyledons</taxon>
        <taxon>Gunneridae</taxon>
        <taxon>Pentapetalae</taxon>
        <taxon>rosids</taxon>
        <taxon>malvids</taxon>
        <taxon>Malvales</taxon>
        <taxon>Malvaceae</taxon>
        <taxon>Grewioideae</taxon>
        <taxon>Apeibeae</taxon>
        <taxon>Corchorus</taxon>
    </lineage>
</organism>
<feature type="compositionally biased region" description="Acidic residues" evidence="1">
    <location>
        <begin position="9"/>
        <end position="18"/>
    </location>
</feature>
<evidence type="ECO:0000313" key="3">
    <source>
        <dbReference type="Proteomes" id="UP000188268"/>
    </source>
</evidence>
<name>A0A1R3IJT7_COCAP</name>